<gene>
    <name evidence="2" type="ORF">F3Y22_tig00006743pilonHSYRG00004</name>
</gene>
<dbReference type="Pfam" id="PF07727">
    <property type="entry name" value="RVT_2"/>
    <property type="match status" value="1"/>
</dbReference>
<protein>
    <recommendedName>
        <fullName evidence="1">Reverse transcriptase Ty1/copia-type domain-containing protein</fullName>
    </recommendedName>
</protein>
<dbReference type="AlphaFoldDB" id="A0A6A3CCI3"/>
<dbReference type="EMBL" id="VEPZ02000358">
    <property type="protein sequence ID" value="KAE8726486.1"/>
    <property type="molecule type" value="Genomic_DNA"/>
</dbReference>
<dbReference type="Proteomes" id="UP000436088">
    <property type="component" value="Unassembled WGS sequence"/>
</dbReference>
<keyword evidence="3" id="KW-1185">Reference proteome</keyword>
<reference evidence="2" key="1">
    <citation type="submission" date="2019-09" db="EMBL/GenBank/DDBJ databases">
        <title>Draft genome information of white flower Hibiscus syriacus.</title>
        <authorList>
            <person name="Kim Y.-M."/>
        </authorList>
    </citation>
    <scope>NUCLEOTIDE SEQUENCE [LARGE SCALE GENOMIC DNA]</scope>
    <source>
        <strain evidence="2">YM2019G1</strain>
    </source>
</reference>
<proteinExistence type="predicted"/>
<name>A0A6A3CCI3_HIBSY</name>
<dbReference type="InterPro" id="IPR013103">
    <property type="entry name" value="RVT_2"/>
</dbReference>
<dbReference type="PANTHER" id="PTHR11439">
    <property type="entry name" value="GAG-POL-RELATED RETROTRANSPOSON"/>
    <property type="match status" value="1"/>
</dbReference>
<feature type="domain" description="Reverse transcriptase Ty1/copia-type" evidence="1">
    <location>
        <begin position="58"/>
        <end position="145"/>
    </location>
</feature>
<evidence type="ECO:0000259" key="1">
    <source>
        <dbReference type="Pfam" id="PF07727"/>
    </source>
</evidence>
<evidence type="ECO:0000313" key="3">
    <source>
        <dbReference type="Proteomes" id="UP000436088"/>
    </source>
</evidence>
<sequence length="238" mass="27392">MPPFWMRDYVSGEGLSEEENSSHFVLFATADPVHFVDAVKLEKWRKERDVEMKAIERNNKWEMVDLPQGAKKVGVKWVYKSKIDENWEVNKYKARLVVKGYAQQYGVDYKEVFAPVARMETIRLIIALTAQKGWTLYQLDVKSVLFYFCMGAKRVLRYLQGTTGFGIYYRKREEDGLISYMDSDYAGELDDRKSTSGNVILLSSGAISWSSKKQPVVSYPLLKLNSLLLLLVLVKLCA</sequence>
<comment type="caution">
    <text evidence="2">The sequence shown here is derived from an EMBL/GenBank/DDBJ whole genome shotgun (WGS) entry which is preliminary data.</text>
</comment>
<accession>A0A6A3CCI3</accession>
<organism evidence="2 3">
    <name type="scientific">Hibiscus syriacus</name>
    <name type="common">Rose of Sharon</name>
    <dbReference type="NCBI Taxonomy" id="106335"/>
    <lineage>
        <taxon>Eukaryota</taxon>
        <taxon>Viridiplantae</taxon>
        <taxon>Streptophyta</taxon>
        <taxon>Embryophyta</taxon>
        <taxon>Tracheophyta</taxon>
        <taxon>Spermatophyta</taxon>
        <taxon>Magnoliopsida</taxon>
        <taxon>eudicotyledons</taxon>
        <taxon>Gunneridae</taxon>
        <taxon>Pentapetalae</taxon>
        <taxon>rosids</taxon>
        <taxon>malvids</taxon>
        <taxon>Malvales</taxon>
        <taxon>Malvaceae</taxon>
        <taxon>Malvoideae</taxon>
        <taxon>Hibiscus</taxon>
    </lineage>
</organism>
<evidence type="ECO:0000313" key="2">
    <source>
        <dbReference type="EMBL" id="KAE8726486.1"/>
    </source>
</evidence>
<dbReference type="CDD" id="cd09272">
    <property type="entry name" value="RNase_HI_RT_Ty1"/>
    <property type="match status" value="1"/>
</dbReference>
<dbReference type="PANTHER" id="PTHR11439:SF517">
    <property type="entry name" value="CYSTEINE-RICH RLK (RECEPTOR-LIKE PROTEIN KINASE) 8"/>
    <property type="match status" value="1"/>
</dbReference>